<dbReference type="AlphaFoldDB" id="W7DXW1"/>
<dbReference type="Proteomes" id="UP000054337">
    <property type="component" value="Unassembled WGS sequence"/>
</dbReference>
<reference evidence="2 3" key="1">
    <citation type="journal article" date="2013" name="PLoS Genet.">
        <title>Comparative genome structure, secondary metabolite, and effector coding capacity across Cochliobolus pathogens.</title>
        <authorList>
            <person name="Condon B.J."/>
            <person name="Leng Y."/>
            <person name="Wu D."/>
            <person name="Bushley K.E."/>
            <person name="Ohm R.A."/>
            <person name="Otillar R."/>
            <person name="Martin J."/>
            <person name="Schackwitz W."/>
            <person name="Grimwood J."/>
            <person name="MohdZainudin N."/>
            <person name="Xue C."/>
            <person name="Wang R."/>
            <person name="Manning V.A."/>
            <person name="Dhillon B."/>
            <person name="Tu Z.J."/>
            <person name="Steffenson B.J."/>
            <person name="Salamov A."/>
            <person name="Sun H."/>
            <person name="Lowry S."/>
            <person name="LaButti K."/>
            <person name="Han J."/>
            <person name="Copeland A."/>
            <person name="Lindquist E."/>
            <person name="Barry K."/>
            <person name="Schmutz J."/>
            <person name="Baker S.E."/>
            <person name="Ciuffetti L.M."/>
            <person name="Grigoriev I.V."/>
            <person name="Zhong S."/>
            <person name="Turgeon B.G."/>
        </authorList>
    </citation>
    <scope>NUCLEOTIDE SEQUENCE [LARGE SCALE GENOMIC DNA]</scope>
    <source>
        <strain evidence="2 3">FI3</strain>
    </source>
</reference>
<organism evidence="2 3">
    <name type="scientific">Bipolaris victoriae (strain FI3)</name>
    <name type="common">Victoria blight of oats agent</name>
    <name type="synonym">Cochliobolus victoriae</name>
    <dbReference type="NCBI Taxonomy" id="930091"/>
    <lineage>
        <taxon>Eukaryota</taxon>
        <taxon>Fungi</taxon>
        <taxon>Dikarya</taxon>
        <taxon>Ascomycota</taxon>
        <taxon>Pezizomycotina</taxon>
        <taxon>Dothideomycetes</taxon>
        <taxon>Pleosporomycetidae</taxon>
        <taxon>Pleosporales</taxon>
        <taxon>Pleosporineae</taxon>
        <taxon>Pleosporaceae</taxon>
        <taxon>Bipolaris</taxon>
    </lineage>
</organism>
<dbReference type="RefSeq" id="XP_014550470.1">
    <property type="nucleotide sequence ID" value="XM_014694984.1"/>
</dbReference>
<evidence type="ECO:0000313" key="3">
    <source>
        <dbReference type="Proteomes" id="UP000054337"/>
    </source>
</evidence>
<keyword evidence="3" id="KW-1185">Reference proteome</keyword>
<dbReference type="EMBL" id="KI968878">
    <property type="protein sequence ID" value="EUN20896.1"/>
    <property type="molecule type" value="Genomic_DNA"/>
</dbReference>
<name>W7DXW1_BIPV3</name>
<protein>
    <submittedName>
        <fullName evidence="2">Uncharacterized protein</fullName>
    </submittedName>
</protein>
<feature type="region of interest" description="Disordered" evidence="1">
    <location>
        <begin position="1"/>
        <end position="21"/>
    </location>
</feature>
<sequence length="50" mass="5552">MPGMAGIANSRRHADINPRRPTSLPYGSQLLLEVCRIAFYSVCSSIYHDS</sequence>
<evidence type="ECO:0000313" key="2">
    <source>
        <dbReference type="EMBL" id="EUN20896.1"/>
    </source>
</evidence>
<proteinExistence type="predicted"/>
<gene>
    <name evidence="2" type="ORF">COCVIDRAFT_115386</name>
</gene>
<evidence type="ECO:0000256" key="1">
    <source>
        <dbReference type="SAM" id="MobiDB-lite"/>
    </source>
</evidence>
<accession>W7DXW1</accession>
<dbReference type="OrthoDB" id="3659828at2759"/>
<dbReference type="GeneID" id="26250733"/>
<dbReference type="HOGENOM" id="CLU_3013870_0_0_1"/>